<dbReference type="PROSITE" id="PS50111">
    <property type="entry name" value="CHEMOTAXIS_TRANSDUC_2"/>
    <property type="match status" value="1"/>
</dbReference>
<dbReference type="InterPro" id="IPR004090">
    <property type="entry name" value="Chemotax_Me-accpt_rcpt"/>
</dbReference>
<evidence type="ECO:0000256" key="3">
    <source>
        <dbReference type="PROSITE-ProRule" id="PRU00284"/>
    </source>
</evidence>
<keyword evidence="4" id="KW-0175">Coiled coil</keyword>
<accession>A0A285F210</accession>
<protein>
    <submittedName>
        <fullName evidence="6">Methyl-accepting chemotaxis protein</fullName>
    </submittedName>
</protein>
<evidence type="ECO:0000313" key="7">
    <source>
        <dbReference type="Proteomes" id="UP000219573"/>
    </source>
</evidence>
<dbReference type="RefSeq" id="WP_097016087.1">
    <property type="nucleotide sequence ID" value="NZ_OBDZ01000001.1"/>
</dbReference>
<evidence type="ECO:0000259" key="5">
    <source>
        <dbReference type="PROSITE" id="PS50111"/>
    </source>
</evidence>
<keyword evidence="1 3" id="KW-0807">Transducer</keyword>
<dbReference type="SMART" id="SM00283">
    <property type="entry name" value="MA"/>
    <property type="match status" value="1"/>
</dbReference>
<evidence type="ECO:0000256" key="2">
    <source>
        <dbReference type="ARBA" id="ARBA00029447"/>
    </source>
</evidence>
<dbReference type="Pfam" id="PF00015">
    <property type="entry name" value="MCPsignal"/>
    <property type="match status" value="1"/>
</dbReference>
<feature type="coiled-coil region" evidence="4">
    <location>
        <begin position="4"/>
        <end position="66"/>
    </location>
</feature>
<evidence type="ECO:0000256" key="1">
    <source>
        <dbReference type="ARBA" id="ARBA00023224"/>
    </source>
</evidence>
<evidence type="ECO:0000313" key="6">
    <source>
        <dbReference type="EMBL" id="SNY05340.1"/>
    </source>
</evidence>
<dbReference type="PANTHER" id="PTHR32089:SF112">
    <property type="entry name" value="LYSOZYME-LIKE PROTEIN-RELATED"/>
    <property type="match status" value="1"/>
</dbReference>
<dbReference type="GO" id="GO:0007165">
    <property type="term" value="P:signal transduction"/>
    <property type="evidence" value="ECO:0007669"/>
    <property type="project" value="UniProtKB-KW"/>
</dbReference>
<comment type="similarity">
    <text evidence="2">Belongs to the methyl-accepting chemotaxis (MCP) protein family.</text>
</comment>
<dbReference type="SUPFAM" id="SSF58104">
    <property type="entry name" value="Methyl-accepting chemotaxis protein (MCP) signaling domain"/>
    <property type="match status" value="1"/>
</dbReference>
<dbReference type="STRING" id="1413210.U472_10165"/>
<dbReference type="PANTHER" id="PTHR32089">
    <property type="entry name" value="METHYL-ACCEPTING CHEMOTAXIS PROTEIN MCPB"/>
    <property type="match status" value="1"/>
</dbReference>
<dbReference type="Gene3D" id="1.10.287.950">
    <property type="entry name" value="Methyl-accepting chemotaxis protein"/>
    <property type="match status" value="1"/>
</dbReference>
<name>A0A285F210_9FIRM</name>
<dbReference type="InterPro" id="IPR004089">
    <property type="entry name" value="MCPsignal_dom"/>
</dbReference>
<dbReference type="GO" id="GO:0016020">
    <property type="term" value="C:membrane"/>
    <property type="evidence" value="ECO:0007669"/>
    <property type="project" value="InterPro"/>
</dbReference>
<dbReference type="PRINTS" id="PR00260">
    <property type="entry name" value="CHEMTRNSDUCR"/>
</dbReference>
<gene>
    <name evidence="6" type="ORF">SAMN06265827_10136</name>
</gene>
<dbReference type="AlphaFoldDB" id="A0A285F210"/>
<proteinExistence type="inferred from homology"/>
<dbReference type="GO" id="GO:0006935">
    <property type="term" value="P:chemotaxis"/>
    <property type="evidence" value="ECO:0007669"/>
    <property type="project" value="InterPro"/>
</dbReference>
<keyword evidence="7" id="KW-1185">Reference proteome</keyword>
<organism evidence="6 7">
    <name type="scientific">Orenia metallireducens</name>
    <dbReference type="NCBI Taxonomy" id="1413210"/>
    <lineage>
        <taxon>Bacteria</taxon>
        <taxon>Bacillati</taxon>
        <taxon>Bacillota</taxon>
        <taxon>Clostridia</taxon>
        <taxon>Halanaerobiales</taxon>
        <taxon>Halobacteroidaceae</taxon>
        <taxon>Orenia</taxon>
    </lineage>
</organism>
<dbReference type="EMBL" id="OBDZ01000001">
    <property type="protein sequence ID" value="SNY05340.1"/>
    <property type="molecule type" value="Genomic_DNA"/>
</dbReference>
<dbReference type="OrthoDB" id="9816519at2"/>
<dbReference type="Proteomes" id="UP000219573">
    <property type="component" value="Unassembled WGS sequence"/>
</dbReference>
<dbReference type="GO" id="GO:0004888">
    <property type="term" value="F:transmembrane signaling receptor activity"/>
    <property type="evidence" value="ECO:0007669"/>
    <property type="project" value="InterPro"/>
</dbReference>
<reference evidence="7" key="1">
    <citation type="submission" date="2017-09" db="EMBL/GenBank/DDBJ databases">
        <authorList>
            <person name="Varghese N."/>
            <person name="Submissions S."/>
        </authorList>
    </citation>
    <scope>NUCLEOTIDE SEQUENCE [LARGE SCALE GENOMIC DNA]</scope>
    <source>
        <strain evidence="7">MSL47</strain>
    </source>
</reference>
<feature type="domain" description="Methyl-accepting transducer" evidence="5">
    <location>
        <begin position="114"/>
        <end position="257"/>
    </location>
</feature>
<sequence length="257" mass="29382">MLGRGKLKAEIKRLESEKIILRSELDAKDKELELLKDKLVQQENIQNKVDDYKDNLKNQVEKMEEEDRWIIGKVNQINNKAALVLEENRVEEEIIKSMKDDLKGSMLRLDDFHKVFNQLHGEINNISKFVEQIKKIADQTNMLALNATIEAARAEQSGAGFSVVAKEVKNLSLRTGDLLKEIIDSTREIYKQLAEAKGGIKELDLHMNKNHRVAWQLESHFTNVVELIDGIFMMVGRINEAGEEHLDLGNNIIGLLN</sequence>
<evidence type="ECO:0000256" key="4">
    <source>
        <dbReference type="SAM" id="Coils"/>
    </source>
</evidence>